<sequence>MNLAAIWLHRGPLALALAGLLGFSAPGYAQGQGTIGSVLPAPAADFYRQPPTEQEPTQTTTQGPQAEPGAPTIEKSRKLSRSFRAPLTHPYLLNTRYGRVQVNVWTRKEIRTDVDIITRADSEEKAQQLQEMIQVTLLENDPATNGGISVRSKFGAIPGGCASRQRLFEVNYTVWVPKNQALAIANTFGDVSITGDLTAPVDLSMEYGTLRAGRLEGSSTAVHVKNGSATLEYVRRAILDASYAKLRLDAGDVVELRNNYSDIDIGTVQDLTVHSKYGDVALGTVRNLSGTSGFGRFSVDKVSERLDMKVQHCPAFEVRNTSPNFRQINLDGGYSTILLNFPDGTGFNFDVNTQFGKLLVDKRLVTVRSEESSSASSDLQGQYGRTTPRQAGSVNIKARYTNVSFNK</sequence>
<evidence type="ECO:0000256" key="2">
    <source>
        <dbReference type="SAM" id="SignalP"/>
    </source>
</evidence>
<dbReference type="EMBL" id="VTHL01000009">
    <property type="protein sequence ID" value="TYZ09670.1"/>
    <property type="molecule type" value="Genomic_DNA"/>
</dbReference>
<evidence type="ECO:0000313" key="4">
    <source>
        <dbReference type="Proteomes" id="UP000322791"/>
    </source>
</evidence>
<dbReference type="AlphaFoldDB" id="A0A5D6V2D4"/>
<accession>A0A5D6V2D4</accession>
<reference evidence="3 4" key="1">
    <citation type="submission" date="2019-08" db="EMBL/GenBank/DDBJ databases">
        <authorList>
            <person name="Seo M.-J."/>
        </authorList>
    </citation>
    <scope>NUCLEOTIDE SEQUENCE [LARGE SCALE GENOMIC DNA]</scope>
    <source>
        <strain evidence="3 4">KIGAM108</strain>
    </source>
</reference>
<comment type="caution">
    <text evidence="3">The sequence shown here is derived from an EMBL/GenBank/DDBJ whole genome shotgun (WGS) entry which is preliminary data.</text>
</comment>
<keyword evidence="4" id="KW-1185">Reference proteome</keyword>
<evidence type="ECO:0000256" key="1">
    <source>
        <dbReference type="SAM" id="MobiDB-lite"/>
    </source>
</evidence>
<feature type="compositionally biased region" description="Low complexity" evidence="1">
    <location>
        <begin position="49"/>
        <end position="68"/>
    </location>
</feature>
<feature type="signal peptide" evidence="2">
    <location>
        <begin position="1"/>
        <end position="29"/>
    </location>
</feature>
<feature type="region of interest" description="Disordered" evidence="1">
    <location>
        <begin position="44"/>
        <end position="79"/>
    </location>
</feature>
<proteinExistence type="predicted"/>
<dbReference type="Proteomes" id="UP000322791">
    <property type="component" value="Unassembled WGS sequence"/>
</dbReference>
<keyword evidence="2" id="KW-0732">Signal</keyword>
<organism evidence="3 4">
    <name type="scientific">Hymenobacter lutimineralis</name>
    <dbReference type="NCBI Taxonomy" id="2606448"/>
    <lineage>
        <taxon>Bacteria</taxon>
        <taxon>Pseudomonadati</taxon>
        <taxon>Bacteroidota</taxon>
        <taxon>Cytophagia</taxon>
        <taxon>Cytophagales</taxon>
        <taxon>Hymenobacteraceae</taxon>
        <taxon>Hymenobacter</taxon>
    </lineage>
</organism>
<name>A0A5D6V2D4_9BACT</name>
<evidence type="ECO:0008006" key="5">
    <source>
        <dbReference type="Google" id="ProtNLM"/>
    </source>
</evidence>
<gene>
    <name evidence="3" type="ORF">FY528_10555</name>
</gene>
<evidence type="ECO:0000313" key="3">
    <source>
        <dbReference type="EMBL" id="TYZ09670.1"/>
    </source>
</evidence>
<dbReference type="RefSeq" id="WP_149070967.1">
    <property type="nucleotide sequence ID" value="NZ_VTHL01000009.1"/>
</dbReference>
<feature type="chain" id="PRO_5023015275" description="DUF4097 domain-containing protein" evidence="2">
    <location>
        <begin position="30"/>
        <end position="407"/>
    </location>
</feature>
<protein>
    <recommendedName>
        <fullName evidence="5">DUF4097 domain-containing protein</fullName>
    </recommendedName>
</protein>